<dbReference type="InterPro" id="IPR013658">
    <property type="entry name" value="SGL"/>
</dbReference>
<evidence type="ECO:0000256" key="5">
    <source>
        <dbReference type="SAM" id="SignalP"/>
    </source>
</evidence>
<feature type="chain" id="PRO_5037632270" evidence="5">
    <location>
        <begin position="32"/>
        <end position="323"/>
    </location>
</feature>
<organism evidence="7 8">
    <name type="scientific">Paractinoplanes rishiriensis</name>
    <dbReference type="NCBI Taxonomy" id="1050105"/>
    <lineage>
        <taxon>Bacteria</taxon>
        <taxon>Bacillati</taxon>
        <taxon>Actinomycetota</taxon>
        <taxon>Actinomycetes</taxon>
        <taxon>Micromonosporales</taxon>
        <taxon>Micromonosporaceae</taxon>
        <taxon>Paractinoplanes</taxon>
    </lineage>
</organism>
<feature type="binding site" evidence="4">
    <location>
        <position position="247"/>
    </location>
    <ligand>
        <name>a divalent metal cation</name>
        <dbReference type="ChEBI" id="CHEBI:60240"/>
    </ligand>
</feature>
<evidence type="ECO:0000256" key="2">
    <source>
        <dbReference type="ARBA" id="ARBA00022801"/>
    </source>
</evidence>
<proteinExistence type="inferred from homology"/>
<comment type="caution">
    <text evidence="7">The sequence shown here is derived from an EMBL/GenBank/DDBJ whole genome shotgun (WGS) entry which is preliminary data.</text>
</comment>
<gene>
    <name evidence="7" type="ORF">Ari01nite_51690</name>
</gene>
<sequence length="323" mass="33445">MRLRTAGIVTAATALLVAGAVRLGTAGSAAAAECTGDPLPSPTVAAQPLRTGFTFTEGPTWVADPGVLLFSDMQNPSGAEGVQASTIWRFTPPATFEEFIPDAGSNGLAVDGDRIVAATHDQRSLSTYALSDRSRGVLAAGFQGRKFNSPNDVTIAADGTIYFTDPNFQRANRPDEQSGVTGVYRLRNGVVDLIDGTVAQPNGIALSPDGTTLYVGGLASNQIFAYPVQADGSVGPRRNFARLTSPDGVGIDCAGNLYWASYNDGRVHVITPGGTEIGSITAGRNTTNVAFGGPLGKTLFITSGTSGNFGIYSVELPLAGHPY</sequence>
<keyword evidence="8" id="KW-1185">Reference proteome</keyword>
<dbReference type="GO" id="GO:0046872">
    <property type="term" value="F:metal ion binding"/>
    <property type="evidence" value="ECO:0007669"/>
    <property type="project" value="UniProtKB-KW"/>
</dbReference>
<keyword evidence="5" id="KW-0732">Signal</keyword>
<evidence type="ECO:0000256" key="4">
    <source>
        <dbReference type="PIRSR" id="PIRSR605511-2"/>
    </source>
</evidence>
<dbReference type="RefSeq" id="WP_203784739.1">
    <property type="nucleotide sequence ID" value="NZ_BOMV01000057.1"/>
</dbReference>
<keyword evidence="2" id="KW-0378">Hydrolase</keyword>
<dbReference type="GO" id="GO:0016787">
    <property type="term" value="F:hydrolase activity"/>
    <property type="evidence" value="ECO:0007669"/>
    <property type="project" value="UniProtKB-KW"/>
</dbReference>
<dbReference type="Pfam" id="PF08450">
    <property type="entry name" value="SGL"/>
    <property type="match status" value="1"/>
</dbReference>
<dbReference type="PANTHER" id="PTHR47572">
    <property type="entry name" value="LIPOPROTEIN-RELATED"/>
    <property type="match status" value="1"/>
</dbReference>
<feature type="signal peptide" evidence="5">
    <location>
        <begin position="1"/>
        <end position="31"/>
    </location>
</feature>
<comment type="similarity">
    <text evidence="1">Belongs to the SMP-30/CGR1 family.</text>
</comment>
<keyword evidence="4" id="KW-0862">Zinc</keyword>
<evidence type="ECO:0000259" key="6">
    <source>
        <dbReference type="Pfam" id="PF08450"/>
    </source>
</evidence>
<feature type="binding site" evidence="4">
    <location>
        <position position="57"/>
    </location>
    <ligand>
        <name>a divalent metal cation</name>
        <dbReference type="ChEBI" id="CHEBI:60240"/>
    </ligand>
</feature>
<dbReference type="PRINTS" id="PR01790">
    <property type="entry name" value="SMP30FAMILY"/>
</dbReference>
<dbReference type="InterPro" id="IPR011042">
    <property type="entry name" value="6-blade_b-propeller_TolB-like"/>
</dbReference>
<dbReference type="InterPro" id="IPR005511">
    <property type="entry name" value="SMP-30"/>
</dbReference>
<protein>
    <submittedName>
        <fullName evidence="7">Gluconolactonase</fullName>
    </submittedName>
</protein>
<name>A0A919MWQ4_9ACTN</name>
<feature type="binding site" evidence="4">
    <location>
        <position position="202"/>
    </location>
    <ligand>
        <name>a divalent metal cation</name>
        <dbReference type="ChEBI" id="CHEBI:60240"/>
    </ligand>
</feature>
<evidence type="ECO:0000313" key="8">
    <source>
        <dbReference type="Proteomes" id="UP000636960"/>
    </source>
</evidence>
<reference evidence="7" key="1">
    <citation type="submission" date="2021-01" db="EMBL/GenBank/DDBJ databases">
        <title>Whole genome shotgun sequence of Actinoplanes rishiriensis NBRC 108556.</title>
        <authorList>
            <person name="Komaki H."/>
            <person name="Tamura T."/>
        </authorList>
    </citation>
    <scope>NUCLEOTIDE SEQUENCE</scope>
    <source>
        <strain evidence="7">NBRC 108556</strain>
    </source>
</reference>
<evidence type="ECO:0000256" key="3">
    <source>
        <dbReference type="PIRSR" id="PIRSR605511-1"/>
    </source>
</evidence>
<evidence type="ECO:0000256" key="1">
    <source>
        <dbReference type="ARBA" id="ARBA00008853"/>
    </source>
</evidence>
<keyword evidence="4" id="KW-0479">Metal-binding</keyword>
<evidence type="ECO:0000313" key="7">
    <source>
        <dbReference type="EMBL" id="GIE97704.1"/>
    </source>
</evidence>
<dbReference type="PANTHER" id="PTHR47572:SF4">
    <property type="entry name" value="LACTONASE DRP35"/>
    <property type="match status" value="1"/>
</dbReference>
<dbReference type="EMBL" id="BOMV01000057">
    <property type="protein sequence ID" value="GIE97704.1"/>
    <property type="molecule type" value="Genomic_DNA"/>
</dbReference>
<dbReference type="AlphaFoldDB" id="A0A919MWQ4"/>
<accession>A0A919MWQ4</accession>
<dbReference type="SUPFAM" id="SSF63829">
    <property type="entry name" value="Calcium-dependent phosphotriesterase"/>
    <property type="match status" value="1"/>
</dbReference>
<dbReference type="Gene3D" id="2.120.10.30">
    <property type="entry name" value="TolB, C-terminal domain"/>
    <property type="match status" value="1"/>
</dbReference>
<feature type="domain" description="SMP-30/Gluconolactonase/LRE-like region" evidence="6">
    <location>
        <begin position="55"/>
        <end position="304"/>
    </location>
</feature>
<dbReference type="InterPro" id="IPR051262">
    <property type="entry name" value="SMP-30/CGR1_Lactonase"/>
</dbReference>
<comment type="cofactor">
    <cofactor evidence="4">
        <name>Zn(2+)</name>
        <dbReference type="ChEBI" id="CHEBI:29105"/>
    </cofactor>
    <text evidence="4">Binds 1 divalent metal cation per subunit.</text>
</comment>
<feature type="binding site" evidence="4">
    <location>
        <position position="151"/>
    </location>
    <ligand>
        <name>substrate</name>
    </ligand>
</feature>
<feature type="active site" description="Proton donor/acceptor" evidence="3">
    <location>
        <position position="247"/>
    </location>
</feature>
<dbReference type="Proteomes" id="UP000636960">
    <property type="component" value="Unassembled WGS sequence"/>
</dbReference>